<evidence type="ECO:0000256" key="2">
    <source>
        <dbReference type="ARBA" id="ARBA00023002"/>
    </source>
</evidence>
<dbReference type="InterPro" id="IPR002347">
    <property type="entry name" value="SDR_fam"/>
</dbReference>
<evidence type="ECO:0000313" key="5">
    <source>
        <dbReference type="Proteomes" id="UP001165079"/>
    </source>
</evidence>
<feature type="domain" description="Ketoreductase" evidence="3">
    <location>
        <begin position="3"/>
        <end position="187"/>
    </location>
</feature>
<evidence type="ECO:0000313" key="4">
    <source>
        <dbReference type="EMBL" id="GLZ80844.1"/>
    </source>
</evidence>
<dbReference type="InterPro" id="IPR036291">
    <property type="entry name" value="NAD(P)-bd_dom_sf"/>
</dbReference>
<dbReference type="SMART" id="SM00822">
    <property type="entry name" value="PKS_KR"/>
    <property type="match status" value="1"/>
</dbReference>
<keyword evidence="2" id="KW-0560">Oxidoreductase</keyword>
<dbReference type="EMBL" id="BSTX01000004">
    <property type="protein sequence ID" value="GLZ80844.1"/>
    <property type="molecule type" value="Genomic_DNA"/>
</dbReference>
<accession>A0A9W6SRW3</accession>
<keyword evidence="5" id="KW-1185">Reference proteome</keyword>
<dbReference type="InterPro" id="IPR057326">
    <property type="entry name" value="KR_dom"/>
</dbReference>
<dbReference type="PANTHER" id="PTHR43639:SF1">
    <property type="entry name" value="SHORT-CHAIN DEHYDROGENASE_REDUCTASE FAMILY PROTEIN"/>
    <property type="match status" value="1"/>
</dbReference>
<dbReference type="Gene3D" id="3.40.50.720">
    <property type="entry name" value="NAD(P)-binding Rossmann-like Domain"/>
    <property type="match status" value="1"/>
</dbReference>
<dbReference type="GO" id="GO:0016491">
    <property type="term" value="F:oxidoreductase activity"/>
    <property type="evidence" value="ECO:0007669"/>
    <property type="project" value="UniProtKB-KW"/>
</dbReference>
<dbReference type="PRINTS" id="PR00080">
    <property type="entry name" value="SDRFAMILY"/>
</dbReference>
<organism evidence="4 5">
    <name type="scientific">Actinorhabdospora filicis</name>
    <dbReference type="NCBI Taxonomy" id="1785913"/>
    <lineage>
        <taxon>Bacteria</taxon>
        <taxon>Bacillati</taxon>
        <taxon>Actinomycetota</taxon>
        <taxon>Actinomycetes</taxon>
        <taxon>Micromonosporales</taxon>
        <taxon>Micromonosporaceae</taxon>
        <taxon>Actinorhabdospora</taxon>
    </lineage>
</organism>
<name>A0A9W6SRW3_9ACTN</name>
<dbReference type="PROSITE" id="PS00061">
    <property type="entry name" value="ADH_SHORT"/>
    <property type="match status" value="1"/>
</dbReference>
<dbReference type="FunFam" id="3.40.50.720:FF:000084">
    <property type="entry name" value="Short-chain dehydrogenase reductase"/>
    <property type="match status" value="1"/>
</dbReference>
<dbReference type="Pfam" id="PF13561">
    <property type="entry name" value="adh_short_C2"/>
    <property type="match status" value="1"/>
</dbReference>
<protein>
    <submittedName>
        <fullName evidence="4">Short-chain dehydrogenase</fullName>
    </submittedName>
</protein>
<dbReference type="PANTHER" id="PTHR43639">
    <property type="entry name" value="OXIDOREDUCTASE, SHORT-CHAIN DEHYDROGENASE/REDUCTASE FAMILY (AFU_ORTHOLOGUE AFUA_5G02870)"/>
    <property type="match status" value="1"/>
</dbReference>
<comment type="similarity">
    <text evidence="1">Belongs to the short-chain dehydrogenases/reductases (SDR) family.</text>
</comment>
<dbReference type="Proteomes" id="UP001165079">
    <property type="component" value="Unassembled WGS sequence"/>
</dbReference>
<dbReference type="AlphaFoldDB" id="A0A9W6SRW3"/>
<evidence type="ECO:0000256" key="1">
    <source>
        <dbReference type="ARBA" id="ARBA00006484"/>
    </source>
</evidence>
<sequence length="250" mass="25711">MSVTALVTGATRGIGRGIAERLAADGLTVAVHYGSDDAAARDTVAAIEKAGGRAFAVRAALGVHGDAAELFAAFDAALAERGIEPGLGVLVNNVGKAGPGEIENSDAEGFDRVFALNVRAPYFIAQEALKRMGEGGRIVNISSGAGILPWPQDPAYAMTKGALDTFTRTLAKHVGPRGITVNSVGPGVIDTESNAFWLDAEGGREAGGAWSVFKRVGTVQDVADVVSFLASENSRWVTGSWLDATGGSLL</sequence>
<comment type="caution">
    <text evidence="4">The sequence shown here is derived from an EMBL/GenBank/DDBJ whole genome shotgun (WGS) entry which is preliminary data.</text>
</comment>
<dbReference type="InterPro" id="IPR020904">
    <property type="entry name" value="Sc_DH/Rdtase_CS"/>
</dbReference>
<dbReference type="PRINTS" id="PR00081">
    <property type="entry name" value="GDHRDH"/>
</dbReference>
<dbReference type="SUPFAM" id="SSF51735">
    <property type="entry name" value="NAD(P)-binding Rossmann-fold domains"/>
    <property type="match status" value="1"/>
</dbReference>
<proteinExistence type="inferred from homology"/>
<dbReference type="RefSeq" id="WP_285666111.1">
    <property type="nucleotide sequence ID" value="NZ_BSTX01000004.1"/>
</dbReference>
<reference evidence="4" key="1">
    <citation type="submission" date="2023-03" db="EMBL/GenBank/DDBJ databases">
        <title>Actinorhabdospora filicis NBRC 111898.</title>
        <authorList>
            <person name="Ichikawa N."/>
            <person name="Sato H."/>
            <person name="Tonouchi N."/>
        </authorList>
    </citation>
    <scope>NUCLEOTIDE SEQUENCE</scope>
    <source>
        <strain evidence="4">NBRC 111898</strain>
    </source>
</reference>
<evidence type="ECO:0000259" key="3">
    <source>
        <dbReference type="SMART" id="SM00822"/>
    </source>
</evidence>
<gene>
    <name evidence="4" type="ORF">Afil01_56510</name>
</gene>